<dbReference type="PANTHER" id="PTHR30346">
    <property type="entry name" value="TRANSCRIPTIONAL DUAL REGULATOR HCAR-RELATED"/>
    <property type="match status" value="1"/>
</dbReference>
<comment type="caution">
    <text evidence="6">The sequence shown here is derived from an EMBL/GenBank/DDBJ whole genome shotgun (WGS) entry which is preliminary data.</text>
</comment>
<feature type="domain" description="HTH lysR-type" evidence="5">
    <location>
        <begin position="2"/>
        <end position="59"/>
    </location>
</feature>
<dbReference type="EMBL" id="BAAAMR010000009">
    <property type="protein sequence ID" value="GAA2126632.1"/>
    <property type="molecule type" value="Genomic_DNA"/>
</dbReference>
<keyword evidence="3" id="KW-0238">DNA-binding</keyword>
<protein>
    <submittedName>
        <fullName evidence="6">LysR substrate-binding domain-containing protein</fullName>
    </submittedName>
</protein>
<evidence type="ECO:0000256" key="2">
    <source>
        <dbReference type="ARBA" id="ARBA00023015"/>
    </source>
</evidence>
<dbReference type="Pfam" id="PF03466">
    <property type="entry name" value="LysR_substrate"/>
    <property type="match status" value="1"/>
</dbReference>
<dbReference type="SUPFAM" id="SSF46785">
    <property type="entry name" value="Winged helix' DNA-binding domain"/>
    <property type="match status" value="1"/>
</dbReference>
<proteinExistence type="inferred from homology"/>
<dbReference type="InterPro" id="IPR005119">
    <property type="entry name" value="LysR_subst-bd"/>
</dbReference>
<evidence type="ECO:0000256" key="4">
    <source>
        <dbReference type="ARBA" id="ARBA00023163"/>
    </source>
</evidence>
<dbReference type="RefSeq" id="WP_344263105.1">
    <property type="nucleotide sequence ID" value="NZ_BAAAMR010000009.1"/>
</dbReference>
<keyword evidence="7" id="KW-1185">Reference proteome</keyword>
<dbReference type="Proteomes" id="UP001501020">
    <property type="component" value="Unassembled WGS sequence"/>
</dbReference>
<keyword evidence="2" id="KW-0805">Transcription regulation</keyword>
<evidence type="ECO:0000256" key="3">
    <source>
        <dbReference type="ARBA" id="ARBA00023125"/>
    </source>
</evidence>
<gene>
    <name evidence="6" type="ORF">GCM10009727_15930</name>
</gene>
<evidence type="ECO:0000256" key="1">
    <source>
        <dbReference type="ARBA" id="ARBA00009437"/>
    </source>
</evidence>
<evidence type="ECO:0000259" key="5">
    <source>
        <dbReference type="PROSITE" id="PS50931"/>
    </source>
</evidence>
<dbReference type="Gene3D" id="3.40.190.290">
    <property type="match status" value="1"/>
</dbReference>
<dbReference type="InterPro" id="IPR000847">
    <property type="entry name" value="LysR_HTH_N"/>
</dbReference>
<reference evidence="6 7" key="1">
    <citation type="journal article" date="2019" name="Int. J. Syst. Evol. Microbiol.">
        <title>The Global Catalogue of Microorganisms (GCM) 10K type strain sequencing project: providing services to taxonomists for standard genome sequencing and annotation.</title>
        <authorList>
            <consortium name="The Broad Institute Genomics Platform"/>
            <consortium name="The Broad Institute Genome Sequencing Center for Infectious Disease"/>
            <person name="Wu L."/>
            <person name="Ma J."/>
        </authorList>
    </citation>
    <scope>NUCLEOTIDE SEQUENCE [LARGE SCALE GENOMIC DNA]</scope>
    <source>
        <strain evidence="6 7">JCM 13850</strain>
    </source>
</reference>
<evidence type="ECO:0000313" key="7">
    <source>
        <dbReference type="Proteomes" id="UP001501020"/>
    </source>
</evidence>
<sequence>MIGSRQLEYFRAVARELHFTRAAEALQIAQPALSQQIRKLERQLGIALFERNNHRVELTPAGAALLEHAERILADIAAVDEEMRGWAGGTRGRIRLGGARGLTARLARLLAAFAAEFPGVVVELLEMNTEEMVAGLHGGRLDAATLVRLPPQEEGRRLASLPLGEEPLVLVTAESAPLAGRYRVPVQALDGIDLVCYPQGSVIREIVLSAFADAGAAARIRFETREYSTARAMASVGLAAAVMPRSVAEEPGLPVGVVRLDPEPTWAPSLAWPAGRRPGPALAAFIAFMERHPELASVGGP</sequence>
<dbReference type="InterPro" id="IPR036390">
    <property type="entry name" value="WH_DNA-bd_sf"/>
</dbReference>
<dbReference type="PANTHER" id="PTHR30346:SF29">
    <property type="entry name" value="LYSR SUBSTRATE-BINDING"/>
    <property type="match status" value="1"/>
</dbReference>
<evidence type="ECO:0000313" key="6">
    <source>
        <dbReference type="EMBL" id="GAA2126632.1"/>
    </source>
</evidence>
<dbReference type="InterPro" id="IPR036388">
    <property type="entry name" value="WH-like_DNA-bd_sf"/>
</dbReference>
<dbReference type="PRINTS" id="PR00039">
    <property type="entry name" value="HTHLYSR"/>
</dbReference>
<dbReference type="CDD" id="cd05466">
    <property type="entry name" value="PBP2_LTTR_substrate"/>
    <property type="match status" value="1"/>
</dbReference>
<dbReference type="PROSITE" id="PS50931">
    <property type="entry name" value="HTH_LYSR"/>
    <property type="match status" value="1"/>
</dbReference>
<dbReference type="SUPFAM" id="SSF53850">
    <property type="entry name" value="Periplasmic binding protein-like II"/>
    <property type="match status" value="1"/>
</dbReference>
<dbReference type="Gene3D" id="1.10.10.10">
    <property type="entry name" value="Winged helix-like DNA-binding domain superfamily/Winged helix DNA-binding domain"/>
    <property type="match status" value="1"/>
</dbReference>
<dbReference type="Pfam" id="PF00126">
    <property type="entry name" value="HTH_1"/>
    <property type="match status" value="1"/>
</dbReference>
<accession>A0ABN2YIH0</accession>
<keyword evidence="4" id="KW-0804">Transcription</keyword>
<comment type="similarity">
    <text evidence="1">Belongs to the LysR transcriptional regulatory family.</text>
</comment>
<organism evidence="6 7">
    <name type="scientific">Actinomadura napierensis</name>
    <dbReference type="NCBI Taxonomy" id="267854"/>
    <lineage>
        <taxon>Bacteria</taxon>
        <taxon>Bacillati</taxon>
        <taxon>Actinomycetota</taxon>
        <taxon>Actinomycetes</taxon>
        <taxon>Streptosporangiales</taxon>
        <taxon>Thermomonosporaceae</taxon>
        <taxon>Actinomadura</taxon>
    </lineage>
</organism>
<name>A0ABN2YIH0_9ACTN</name>